<accession>A0A087BCS3</accession>
<reference evidence="2 3" key="1">
    <citation type="submission" date="2014-03" db="EMBL/GenBank/DDBJ databases">
        <title>Genomics of Bifidobacteria.</title>
        <authorList>
            <person name="Ventura M."/>
            <person name="Milani C."/>
            <person name="Lugli G.A."/>
        </authorList>
    </citation>
    <scope>NUCLEOTIDE SEQUENCE [LARGE SCALE GENOMIC DNA]</scope>
    <source>
        <strain evidence="2 3">LMG 11591</strain>
    </source>
</reference>
<name>A0A087BCS3_9BIFI</name>
<dbReference type="SUPFAM" id="SSF53474">
    <property type="entry name" value="alpha/beta-Hydrolases"/>
    <property type="match status" value="1"/>
</dbReference>
<evidence type="ECO:0000259" key="1">
    <source>
        <dbReference type="Pfam" id="PF12146"/>
    </source>
</evidence>
<dbReference type="eggNOG" id="COG1073">
    <property type="taxonomic scope" value="Bacteria"/>
</dbReference>
<dbReference type="EMBL" id="JGZB01000003">
    <property type="protein sequence ID" value="KFI68823.1"/>
    <property type="molecule type" value="Genomic_DNA"/>
</dbReference>
<dbReference type="InterPro" id="IPR053145">
    <property type="entry name" value="AB_hydrolase_Est10"/>
</dbReference>
<keyword evidence="3" id="KW-1185">Reference proteome</keyword>
<dbReference type="PANTHER" id="PTHR43265:SF1">
    <property type="entry name" value="ESTERASE ESTD"/>
    <property type="match status" value="1"/>
</dbReference>
<sequence length="260" mass="28225">MVGRKKIETDIDRDGLPIHVRIERAADTIRRPAVIIMHGLLTDSGYNGGLMQDISDMLVDAGYISVRFDFNGHGKSGGAFEKSDVFNETEDAIAVLEYVRKHANVSDIALLGHSQGGTIAGMVAGMYADVVKALVMLSCAASLKDNALRGDLMGVPFDPLHVPDVIDLGDGHRFDGKYSRINQMLPVYETAARFHGPALAIQGGEDTVVTEPVAKNYEAAMTDCRASYYEHLTHGFEGSDRQEALGEALAFLNNSLHMED</sequence>
<organism evidence="2 3">
    <name type="scientific">Bifidobacterium magnum</name>
    <dbReference type="NCBI Taxonomy" id="1692"/>
    <lineage>
        <taxon>Bacteria</taxon>
        <taxon>Bacillati</taxon>
        <taxon>Actinomycetota</taxon>
        <taxon>Actinomycetes</taxon>
        <taxon>Bifidobacteriales</taxon>
        <taxon>Bifidobacteriaceae</taxon>
        <taxon>Bifidobacterium</taxon>
    </lineage>
</organism>
<dbReference type="InterPro" id="IPR022742">
    <property type="entry name" value="Hydrolase_4"/>
</dbReference>
<dbReference type="InterPro" id="IPR029058">
    <property type="entry name" value="AB_hydrolase_fold"/>
</dbReference>
<evidence type="ECO:0000313" key="3">
    <source>
        <dbReference type="Proteomes" id="UP000029052"/>
    </source>
</evidence>
<gene>
    <name evidence="2" type="ORF">BMAGN_0696</name>
</gene>
<dbReference type="AlphaFoldDB" id="A0A087BCS3"/>
<dbReference type="Pfam" id="PF12146">
    <property type="entry name" value="Hydrolase_4"/>
    <property type="match status" value="1"/>
</dbReference>
<dbReference type="STRING" id="1692.BMAGN_0696"/>
<evidence type="ECO:0000313" key="2">
    <source>
        <dbReference type="EMBL" id="KFI68823.1"/>
    </source>
</evidence>
<dbReference type="PANTHER" id="PTHR43265">
    <property type="entry name" value="ESTERASE ESTD"/>
    <property type="match status" value="1"/>
</dbReference>
<dbReference type="RefSeq" id="WP_022859289.1">
    <property type="nucleotide sequence ID" value="NZ_JGZB01000003.1"/>
</dbReference>
<dbReference type="Gene3D" id="3.40.50.1820">
    <property type="entry name" value="alpha/beta hydrolase"/>
    <property type="match status" value="1"/>
</dbReference>
<comment type="caution">
    <text evidence="2">The sequence shown here is derived from an EMBL/GenBank/DDBJ whole genome shotgun (WGS) entry which is preliminary data.</text>
</comment>
<keyword evidence="2" id="KW-0378">Hydrolase</keyword>
<proteinExistence type="predicted"/>
<dbReference type="GO" id="GO:0052689">
    <property type="term" value="F:carboxylic ester hydrolase activity"/>
    <property type="evidence" value="ECO:0007669"/>
    <property type="project" value="TreeGrafter"/>
</dbReference>
<dbReference type="Proteomes" id="UP000029052">
    <property type="component" value="Unassembled WGS sequence"/>
</dbReference>
<protein>
    <submittedName>
        <fullName evidence="2">Alpha/beta hydrolase</fullName>
    </submittedName>
</protein>
<feature type="domain" description="Serine aminopeptidase S33" evidence="1">
    <location>
        <begin position="31"/>
        <end position="145"/>
    </location>
</feature>